<organism evidence="2 3">
    <name type="scientific">Calothrix parasitica NIES-267</name>
    <dbReference type="NCBI Taxonomy" id="1973488"/>
    <lineage>
        <taxon>Bacteria</taxon>
        <taxon>Bacillati</taxon>
        <taxon>Cyanobacteriota</taxon>
        <taxon>Cyanophyceae</taxon>
        <taxon>Nostocales</taxon>
        <taxon>Calotrichaceae</taxon>
        <taxon>Calothrix</taxon>
    </lineage>
</organism>
<keyword evidence="1" id="KW-0472">Membrane</keyword>
<gene>
    <name evidence="2" type="ORF">NIES267_61560</name>
</gene>
<accession>A0A1Z4LZI8</accession>
<dbReference type="EMBL" id="AP018227">
    <property type="protein sequence ID" value="BAY86645.1"/>
    <property type="molecule type" value="Genomic_DNA"/>
</dbReference>
<feature type="transmembrane region" description="Helical" evidence="1">
    <location>
        <begin position="58"/>
        <end position="76"/>
    </location>
</feature>
<name>A0A1Z4LZI8_9CYAN</name>
<dbReference type="OrthoDB" id="485492at2"/>
<dbReference type="AlphaFoldDB" id="A0A1Z4LZI8"/>
<feature type="transmembrane region" description="Helical" evidence="1">
    <location>
        <begin position="21"/>
        <end position="46"/>
    </location>
</feature>
<dbReference type="Proteomes" id="UP000218418">
    <property type="component" value="Chromosome"/>
</dbReference>
<keyword evidence="1" id="KW-1133">Transmembrane helix</keyword>
<keyword evidence="3" id="KW-1185">Reference proteome</keyword>
<evidence type="ECO:0000313" key="2">
    <source>
        <dbReference type="EMBL" id="BAY86645.1"/>
    </source>
</evidence>
<reference evidence="2 3" key="1">
    <citation type="submission" date="2017-06" db="EMBL/GenBank/DDBJ databases">
        <title>Genome sequencing of cyanobaciteial culture collection at National Institute for Environmental Studies (NIES).</title>
        <authorList>
            <person name="Hirose Y."/>
            <person name="Shimura Y."/>
            <person name="Fujisawa T."/>
            <person name="Nakamura Y."/>
            <person name="Kawachi M."/>
        </authorList>
    </citation>
    <scope>NUCLEOTIDE SEQUENCE [LARGE SCALE GENOMIC DNA]</scope>
    <source>
        <strain evidence="2 3">NIES-267</strain>
    </source>
</reference>
<proteinExistence type="predicted"/>
<evidence type="ECO:0000313" key="3">
    <source>
        <dbReference type="Proteomes" id="UP000218418"/>
    </source>
</evidence>
<keyword evidence="1" id="KW-0812">Transmembrane</keyword>
<evidence type="ECO:0000256" key="1">
    <source>
        <dbReference type="SAM" id="Phobius"/>
    </source>
</evidence>
<sequence>MNMTAPNSLKSTGVCKLLIRLFWINLGFTISSSLFFVIEVLLPFIYQNIALIDALQAIVGFLVHLTSFVVFMIWMYRIHVDLKSFFTDYPITPGGATYLIF</sequence>
<protein>
    <submittedName>
        <fullName evidence="2">Uncharacterized protein</fullName>
    </submittedName>
</protein>